<dbReference type="OrthoDB" id="288532at2"/>
<dbReference type="InterPro" id="IPR027417">
    <property type="entry name" value="P-loop_NTPase"/>
</dbReference>
<accession>A0A2T5H3Z0</accession>
<evidence type="ECO:0000313" key="2">
    <source>
        <dbReference type="Proteomes" id="UP000244077"/>
    </source>
</evidence>
<comment type="caution">
    <text evidence="1">The sequence shown here is derived from an EMBL/GenBank/DDBJ whole genome shotgun (WGS) entry which is preliminary data.</text>
</comment>
<organism evidence="1 2">
    <name type="scientific">Celeribacter persicus</name>
    <dbReference type="NCBI Taxonomy" id="1651082"/>
    <lineage>
        <taxon>Bacteria</taxon>
        <taxon>Pseudomonadati</taxon>
        <taxon>Pseudomonadota</taxon>
        <taxon>Alphaproteobacteria</taxon>
        <taxon>Rhodobacterales</taxon>
        <taxon>Roseobacteraceae</taxon>
        <taxon>Celeribacter</taxon>
    </lineage>
</organism>
<dbReference type="RefSeq" id="WP_107818131.1">
    <property type="nucleotide sequence ID" value="NZ_QAOH01000033.1"/>
</dbReference>
<dbReference type="Gene3D" id="3.40.50.300">
    <property type="entry name" value="P-loop containing nucleotide triphosphate hydrolases"/>
    <property type="match status" value="1"/>
</dbReference>
<sequence length="279" mass="31308">MMIIDAQFLREGSHGPFVPRPHDLLKNERGIARVLPDAIFVSARILYRRISYVIGRKVSPFHLYDSVGAAFIHVPKNAGTFINSVVYPDFSPETSTKINAHHSAQYLLLLDKSAFDAVKKFAILRNPAARLRSAFDYLKFKTPFDTDKAFAEKSLSNFATFEEFCANVDDDTFTELMAWPHFQPQISFICDAHGTLLVNALTVFERMDMGLQNIGNAWGKDWSGIEVNTAPLKTNEAITAIVEKYYASDLRLWKTVNASPEACCLVSRPSSKFLGKMAT</sequence>
<reference evidence="1 2" key="1">
    <citation type="submission" date="2018-04" db="EMBL/GenBank/DDBJ databases">
        <title>Genomic Encyclopedia of Archaeal and Bacterial Type Strains, Phase II (KMG-II): from individual species to whole genera.</title>
        <authorList>
            <person name="Goeker M."/>
        </authorList>
    </citation>
    <scope>NUCLEOTIDE SEQUENCE [LARGE SCALE GENOMIC DNA]</scope>
    <source>
        <strain evidence="1 2">DSM 100434</strain>
    </source>
</reference>
<protein>
    <recommendedName>
        <fullName evidence="3">Sulfotransferase family protein</fullName>
    </recommendedName>
</protein>
<dbReference type="AlphaFoldDB" id="A0A2T5H3Z0"/>
<evidence type="ECO:0000313" key="1">
    <source>
        <dbReference type="EMBL" id="PTQ66229.1"/>
    </source>
</evidence>
<keyword evidence="2" id="KW-1185">Reference proteome</keyword>
<dbReference type="EMBL" id="QAOH01000033">
    <property type="protein sequence ID" value="PTQ66229.1"/>
    <property type="molecule type" value="Genomic_DNA"/>
</dbReference>
<evidence type="ECO:0008006" key="3">
    <source>
        <dbReference type="Google" id="ProtNLM"/>
    </source>
</evidence>
<proteinExistence type="predicted"/>
<dbReference type="Proteomes" id="UP000244077">
    <property type="component" value="Unassembled WGS sequence"/>
</dbReference>
<gene>
    <name evidence="1" type="ORF">C8N42_1334</name>
</gene>
<name>A0A2T5H3Z0_9RHOB</name>